<sequence length="246" mass="26969">MQRNQLQIINKEELIEVILAANNEKDNLLEITKKLTEIKNELASLRILVTSPESATNKKIAVLEARLEKQDEIIAKHQLFMKSLDRKEREANVVIPGVPDDGEALDGALTDSDLLRKVWTAMDAGVVAVKTGLPVMIPGYVSYRGAVVGTPDRGGVVVCVKACIAHLVQSVDISVGDQSALPSDHAPISLTVSCMDVNLNHVLERAVDLGNCSAAKSPNAACKLSRRPVRFYNTDRQIFLRLFFLM</sequence>
<accession>A0A5B7EJJ2</accession>
<name>A0A5B7EJJ2_PORTR</name>
<keyword evidence="1" id="KW-0175">Coiled coil</keyword>
<dbReference type="Proteomes" id="UP000324222">
    <property type="component" value="Unassembled WGS sequence"/>
</dbReference>
<gene>
    <name evidence="2" type="ORF">E2C01_027769</name>
</gene>
<evidence type="ECO:0000256" key="1">
    <source>
        <dbReference type="SAM" id="Coils"/>
    </source>
</evidence>
<proteinExistence type="predicted"/>
<comment type="caution">
    <text evidence="2">The sequence shown here is derived from an EMBL/GenBank/DDBJ whole genome shotgun (WGS) entry which is preliminary data.</text>
</comment>
<keyword evidence="3" id="KW-1185">Reference proteome</keyword>
<organism evidence="2 3">
    <name type="scientific">Portunus trituberculatus</name>
    <name type="common">Swimming crab</name>
    <name type="synonym">Neptunus trituberculatus</name>
    <dbReference type="NCBI Taxonomy" id="210409"/>
    <lineage>
        <taxon>Eukaryota</taxon>
        <taxon>Metazoa</taxon>
        <taxon>Ecdysozoa</taxon>
        <taxon>Arthropoda</taxon>
        <taxon>Crustacea</taxon>
        <taxon>Multicrustacea</taxon>
        <taxon>Malacostraca</taxon>
        <taxon>Eumalacostraca</taxon>
        <taxon>Eucarida</taxon>
        <taxon>Decapoda</taxon>
        <taxon>Pleocyemata</taxon>
        <taxon>Brachyura</taxon>
        <taxon>Eubrachyura</taxon>
        <taxon>Portunoidea</taxon>
        <taxon>Portunidae</taxon>
        <taxon>Portuninae</taxon>
        <taxon>Portunus</taxon>
    </lineage>
</organism>
<reference evidence="2 3" key="1">
    <citation type="submission" date="2019-05" db="EMBL/GenBank/DDBJ databases">
        <title>Another draft genome of Portunus trituberculatus and its Hox gene families provides insights of decapod evolution.</title>
        <authorList>
            <person name="Jeong J.-H."/>
            <person name="Song I."/>
            <person name="Kim S."/>
            <person name="Choi T."/>
            <person name="Kim D."/>
            <person name="Ryu S."/>
            <person name="Kim W."/>
        </authorList>
    </citation>
    <scope>NUCLEOTIDE SEQUENCE [LARGE SCALE GENOMIC DNA]</scope>
    <source>
        <tissue evidence="2">Muscle</tissue>
    </source>
</reference>
<feature type="coiled-coil region" evidence="1">
    <location>
        <begin position="11"/>
        <end position="48"/>
    </location>
</feature>
<evidence type="ECO:0000313" key="3">
    <source>
        <dbReference type="Proteomes" id="UP000324222"/>
    </source>
</evidence>
<dbReference type="AlphaFoldDB" id="A0A5B7EJJ2"/>
<dbReference type="EMBL" id="VSRR010003042">
    <property type="protein sequence ID" value="MPC34382.1"/>
    <property type="molecule type" value="Genomic_DNA"/>
</dbReference>
<protein>
    <submittedName>
        <fullName evidence="2">Uncharacterized protein</fullName>
    </submittedName>
</protein>
<evidence type="ECO:0000313" key="2">
    <source>
        <dbReference type="EMBL" id="MPC34382.1"/>
    </source>
</evidence>